<dbReference type="EMBL" id="MHOJ01000028">
    <property type="protein sequence ID" value="OGZ62094.1"/>
    <property type="molecule type" value="Genomic_DNA"/>
</dbReference>
<dbReference type="InterPro" id="IPR012657">
    <property type="entry name" value="23S_rRNA-intervening_sequence"/>
</dbReference>
<evidence type="ECO:0000313" key="2">
    <source>
        <dbReference type="Proteomes" id="UP000178509"/>
    </source>
</evidence>
<comment type="caution">
    <text evidence="1">The sequence shown here is derived from an EMBL/GenBank/DDBJ whole genome shotgun (WGS) entry which is preliminary data.</text>
</comment>
<dbReference type="NCBIfam" id="TIGR02436">
    <property type="entry name" value="four helix bundle protein"/>
    <property type="match status" value="1"/>
</dbReference>
<dbReference type="Pfam" id="PF05635">
    <property type="entry name" value="23S_rRNA_IVP"/>
    <property type="match status" value="1"/>
</dbReference>
<dbReference type="PANTHER" id="PTHR38471:SF2">
    <property type="entry name" value="FOUR HELIX BUNDLE PROTEIN"/>
    <property type="match status" value="1"/>
</dbReference>
<dbReference type="STRING" id="1802164.A3H51_01495"/>
<dbReference type="PANTHER" id="PTHR38471">
    <property type="entry name" value="FOUR HELIX BUNDLE PROTEIN"/>
    <property type="match status" value="1"/>
</dbReference>
<dbReference type="CDD" id="cd16377">
    <property type="entry name" value="23S_rRNA_IVP_like"/>
    <property type="match status" value="1"/>
</dbReference>
<proteinExistence type="predicted"/>
<reference evidence="1 2" key="1">
    <citation type="journal article" date="2016" name="Nat. Commun.">
        <title>Thousands of microbial genomes shed light on interconnected biogeochemical processes in an aquifer system.</title>
        <authorList>
            <person name="Anantharaman K."/>
            <person name="Brown C.T."/>
            <person name="Hug L.A."/>
            <person name="Sharon I."/>
            <person name="Castelle C.J."/>
            <person name="Probst A.J."/>
            <person name="Thomas B.C."/>
            <person name="Singh A."/>
            <person name="Wilkins M.J."/>
            <person name="Karaoz U."/>
            <person name="Brodie E.L."/>
            <person name="Williams K.H."/>
            <person name="Hubbard S.S."/>
            <person name="Banfield J.F."/>
        </authorList>
    </citation>
    <scope>NUCLEOTIDE SEQUENCE [LARGE SCALE GENOMIC DNA]</scope>
</reference>
<dbReference type="Gene3D" id="1.20.1440.60">
    <property type="entry name" value="23S rRNA-intervening sequence"/>
    <property type="match status" value="1"/>
</dbReference>
<sequence>MQTNPRKKFRFRQFRVYKDARKFAQELKEFSKKKFPKEEVFGLKSQLWRALDSIILNIAEGSDRGTDKDFALFLNRSHTSLNEVVACLDVALDNHYITLEENQIYILKAVDLADQLTAFRESLLKNPTK</sequence>
<dbReference type="AlphaFoldDB" id="A0A1G2HHW9"/>
<name>A0A1G2HHW9_9BACT</name>
<organism evidence="1 2">
    <name type="scientific">Candidatus Spechtbacteria bacterium RIFCSPLOWO2_02_FULL_38_8</name>
    <dbReference type="NCBI Taxonomy" id="1802164"/>
    <lineage>
        <taxon>Bacteria</taxon>
        <taxon>Candidatus Spechtiibacteriota</taxon>
    </lineage>
</organism>
<dbReference type="SUPFAM" id="SSF158446">
    <property type="entry name" value="IVS-encoded protein-like"/>
    <property type="match status" value="1"/>
</dbReference>
<accession>A0A1G2HHW9</accession>
<dbReference type="InterPro" id="IPR036583">
    <property type="entry name" value="23S_rRNA_IVS_sf"/>
</dbReference>
<gene>
    <name evidence="1" type="ORF">A3H51_01495</name>
</gene>
<dbReference type="Proteomes" id="UP000178509">
    <property type="component" value="Unassembled WGS sequence"/>
</dbReference>
<protein>
    <recommendedName>
        <fullName evidence="3">Four helix bundle protein</fullName>
    </recommendedName>
</protein>
<evidence type="ECO:0000313" key="1">
    <source>
        <dbReference type="EMBL" id="OGZ62094.1"/>
    </source>
</evidence>
<evidence type="ECO:0008006" key="3">
    <source>
        <dbReference type="Google" id="ProtNLM"/>
    </source>
</evidence>